<gene>
    <name evidence="1" type="ORF">LITE_LOCUS32501</name>
</gene>
<feature type="non-terminal residue" evidence="1">
    <location>
        <position position="34"/>
    </location>
</feature>
<keyword evidence="2" id="KW-1185">Reference proteome</keyword>
<comment type="caution">
    <text evidence="1">The sequence shown here is derived from an EMBL/GenBank/DDBJ whole genome shotgun (WGS) entry which is preliminary data.</text>
</comment>
<accession>A0AAV0NB47</accession>
<dbReference type="Proteomes" id="UP001154282">
    <property type="component" value="Unassembled WGS sequence"/>
</dbReference>
<sequence>MPYLQIRVIVVPSWSLHQHMSLLSKERTPSPQLG</sequence>
<proteinExistence type="predicted"/>
<dbReference type="AlphaFoldDB" id="A0AAV0NB47"/>
<name>A0AAV0NB47_9ROSI</name>
<organism evidence="1 2">
    <name type="scientific">Linum tenue</name>
    <dbReference type="NCBI Taxonomy" id="586396"/>
    <lineage>
        <taxon>Eukaryota</taxon>
        <taxon>Viridiplantae</taxon>
        <taxon>Streptophyta</taxon>
        <taxon>Embryophyta</taxon>
        <taxon>Tracheophyta</taxon>
        <taxon>Spermatophyta</taxon>
        <taxon>Magnoliopsida</taxon>
        <taxon>eudicotyledons</taxon>
        <taxon>Gunneridae</taxon>
        <taxon>Pentapetalae</taxon>
        <taxon>rosids</taxon>
        <taxon>fabids</taxon>
        <taxon>Malpighiales</taxon>
        <taxon>Linaceae</taxon>
        <taxon>Linum</taxon>
    </lineage>
</organism>
<evidence type="ECO:0000313" key="1">
    <source>
        <dbReference type="EMBL" id="CAI0455808.1"/>
    </source>
</evidence>
<reference evidence="1" key="1">
    <citation type="submission" date="2022-08" db="EMBL/GenBank/DDBJ databases">
        <authorList>
            <person name="Gutierrez-Valencia J."/>
        </authorList>
    </citation>
    <scope>NUCLEOTIDE SEQUENCE</scope>
</reference>
<dbReference type="EMBL" id="CAMGYJ010000008">
    <property type="protein sequence ID" value="CAI0455808.1"/>
    <property type="molecule type" value="Genomic_DNA"/>
</dbReference>
<protein>
    <submittedName>
        <fullName evidence="1">Uncharacterized protein</fullName>
    </submittedName>
</protein>
<evidence type="ECO:0000313" key="2">
    <source>
        <dbReference type="Proteomes" id="UP001154282"/>
    </source>
</evidence>